<keyword evidence="2" id="KW-1185">Reference proteome</keyword>
<dbReference type="EMBL" id="VDFU01000008">
    <property type="protein sequence ID" value="TNC50134.1"/>
    <property type="molecule type" value="Genomic_DNA"/>
</dbReference>
<dbReference type="RefSeq" id="WP_139076458.1">
    <property type="nucleotide sequence ID" value="NZ_VDFU01000008.1"/>
</dbReference>
<comment type="caution">
    <text evidence="1">The sequence shown here is derived from an EMBL/GenBank/DDBJ whole genome shotgun (WGS) entry which is preliminary data.</text>
</comment>
<name>A0A5C4N1E9_9RHOB</name>
<evidence type="ECO:0000313" key="1">
    <source>
        <dbReference type="EMBL" id="TNC50134.1"/>
    </source>
</evidence>
<evidence type="ECO:0000313" key="2">
    <source>
        <dbReference type="Proteomes" id="UP000305887"/>
    </source>
</evidence>
<sequence>MLPFHTVDHRIDHTSLPFEERRVLRRSSPERLRFDCPAATTQFLRLGDLPPPEPAMVRPSWLRMRLGSMLIAWGQRLTAPTHGL</sequence>
<proteinExistence type="predicted"/>
<dbReference type="Proteomes" id="UP000305887">
    <property type="component" value="Unassembled WGS sequence"/>
</dbReference>
<dbReference type="AlphaFoldDB" id="A0A5C4N1E9"/>
<protein>
    <submittedName>
        <fullName evidence="1">Uncharacterized protein</fullName>
    </submittedName>
</protein>
<reference evidence="1 2" key="1">
    <citation type="submission" date="2019-06" db="EMBL/GenBank/DDBJ databases">
        <title>YIM 131921 draft genome.</title>
        <authorList>
            <person name="Jiang L."/>
        </authorList>
    </citation>
    <scope>NUCLEOTIDE SEQUENCE [LARGE SCALE GENOMIC DNA]</scope>
    <source>
        <strain evidence="1 2">YIM 131921</strain>
    </source>
</reference>
<dbReference type="OrthoDB" id="9929355at2"/>
<accession>A0A5C4N1E9</accession>
<gene>
    <name evidence="1" type="ORF">FHG66_09240</name>
</gene>
<organism evidence="1 2">
    <name type="scientific">Rubellimicrobium rubrum</name>
    <dbReference type="NCBI Taxonomy" id="2585369"/>
    <lineage>
        <taxon>Bacteria</taxon>
        <taxon>Pseudomonadati</taxon>
        <taxon>Pseudomonadota</taxon>
        <taxon>Alphaproteobacteria</taxon>
        <taxon>Rhodobacterales</taxon>
        <taxon>Roseobacteraceae</taxon>
        <taxon>Rubellimicrobium</taxon>
    </lineage>
</organism>